<dbReference type="EMBL" id="CP061539">
    <property type="protein sequence ID" value="QNV37953.1"/>
    <property type="molecule type" value="Genomic_DNA"/>
</dbReference>
<dbReference type="Proteomes" id="UP000516404">
    <property type="component" value="Chromosome"/>
</dbReference>
<dbReference type="RefSeq" id="WP_190724744.1">
    <property type="nucleotide sequence ID" value="NZ_CP061539.1"/>
</dbReference>
<reference evidence="1 2" key="1">
    <citation type="submission" date="2020-09" db="EMBL/GenBank/DDBJ databases">
        <title>Investigation of environmental microbes.</title>
        <authorList>
            <person name="Ou Y."/>
            <person name="Kang Q."/>
        </authorList>
    </citation>
    <scope>NUCLEOTIDE SEQUENCE [LARGE SCALE GENOMIC DNA]</scope>
    <source>
        <strain evidence="1 2">KJZ-14</strain>
    </source>
</reference>
<proteinExistence type="predicted"/>
<name>A0A7H2BE57_9MICC</name>
<evidence type="ECO:0000313" key="2">
    <source>
        <dbReference type="Proteomes" id="UP000516404"/>
    </source>
</evidence>
<sequence length="60" mass="6493">MASTGQDARLADDAPEFAELWSAFGQVQHWRDEDLGHVGAPLKRIDARAASLLQFAAAGR</sequence>
<protein>
    <submittedName>
        <fullName evidence="1">Uncharacterized protein</fullName>
    </submittedName>
</protein>
<dbReference type="KEGG" id="rter:IDM49_01235"/>
<gene>
    <name evidence="1" type="ORF">IDM49_01235</name>
</gene>
<evidence type="ECO:0000313" key="1">
    <source>
        <dbReference type="EMBL" id="QNV37953.1"/>
    </source>
</evidence>
<organism evidence="1 2">
    <name type="scientific">Rothia terrae</name>
    <dbReference type="NCBI Taxonomy" id="396015"/>
    <lineage>
        <taxon>Bacteria</taxon>
        <taxon>Bacillati</taxon>
        <taxon>Actinomycetota</taxon>
        <taxon>Actinomycetes</taxon>
        <taxon>Micrococcales</taxon>
        <taxon>Micrococcaceae</taxon>
        <taxon>Rothia</taxon>
    </lineage>
</organism>
<dbReference type="GeneID" id="96622845"/>
<keyword evidence="2" id="KW-1185">Reference proteome</keyword>
<accession>A0A7H2BE57</accession>
<dbReference type="AlphaFoldDB" id="A0A7H2BE57"/>